<keyword evidence="1" id="KW-0560">Oxidoreductase</keyword>
<dbReference type="EMBL" id="JAUSYP010000001">
    <property type="protein sequence ID" value="MDQ0746708.1"/>
    <property type="molecule type" value="Genomic_DNA"/>
</dbReference>
<gene>
    <name evidence="1" type="ORF">QF034_000939</name>
</gene>
<protein>
    <submittedName>
        <fullName evidence="1">NAD(P)H-dependent flavin oxidoreductase YrpB (Nitropropane dioxygenase family)</fullName>
    </submittedName>
</protein>
<comment type="caution">
    <text evidence="1">The sequence shown here is derived from an EMBL/GenBank/DDBJ whole genome shotgun (WGS) entry which is preliminary data.</text>
</comment>
<name>A0ABU0QH47_9ACTN</name>
<evidence type="ECO:0000313" key="1">
    <source>
        <dbReference type="EMBL" id="MDQ0746708.1"/>
    </source>
</evidence>
<organism evidence="1 2">
    <name type="scientific">Streptomyces africanus</name>
    <dbReference type="NCBI Taxonomy" id="231024"/>
    <lineage>
        <taxon>Bacteria</taxon>
        <taxon>Bacillati</taxon>
        <taxon>Actinomycetota</taxon>
        <taxon>Actinomycetes</taxon>
        <taxon>Kitasatosporales</taxon>
        <taxon>Streptomycetaceae</taxon>
        <taxon>Streptomyces</taxon>
    </lineage>
</organism>
<dbReference type="Proteomes" id="UP001232755">
    <property type="component" value="Unassembled WGS sequence"/>
</dbReference>
<keyword evidence="1" id="KW-0223">Dioxygenase</keyword>
<accession>A0ABU0QH47</accession>
<reference evidence="1 2" key="1">
    <citation type="submission" date="2023-07" db="EMBL/GenBank/DDBJ databases">
        <title>Comparative genomics of wheat-associated soil bacteria to identify genetic determinants of phenazine resistance.</title>
        <authorList>
            <person name="Mouncey N."/>
        </authorList>
    </citation>
    <scope>NUCLEOTIDE SEQUENCE [LARGE SCALE GENOMIC DNA]</scope>
    <source>
        <strain evidence="1 2">B3I12</strain>
    </source>
</reference>
<sequence length="110" mass="11384">MVRTPWIDHSASTGRPGCRPTVVGVGIVDPVGLGGVVEAGGAGAYGRERAPAVRVEQAPGDLIKRAHDAGILWIQQVMDVRQAEQAVGAGADVIVALRRTAGTYTRSTPS</sequence>
<dbReference type="GO" id="GO:0051213">
    <property type="term" value="F:dioxygenase activity"/>
    <property type="evidence" value="ECO:0007669"/>
    <property type="project" value="UniProtKB-KW"/>
</dbReference>
<proteinExistence type="predicted"/>
<dbReference type="Gene3D" id="3.20.20.70">
    <property type="entry name" value="Aldolase class I"/>
    <property type="match status" value="1"/>
</dbReference>
<keyword evidence="2" id="KW-1185">Reference proteome</keyword>
<dbReference type="InterPro" id="IPR013785">
    <property type="entry name" value="Aldolase_TIM"/>
</dbReference>
<evidence type="ECO:0000313" key="2">
    <source>
        <dbReference type="Proteomes" id="UP001232755"/>
    </source>
</evidence>
<dbReference type="SUPFAM" id="SSF51412">
    <property type="entry name" value="Inosine monophosphate dehydrogenase (IMPDH)"/>
    <property type="match status" value="1"/>
</dbReference>